<reference evidence="1 2" key="1">
    <citation type="submission" date="2019-05" db="EMBL/GenBank/DDBJ databases">
        <authorList>
            <consortium name="Science for Life Laboratories"/>
        </authorList>
    </citation>
    <scope>NUCLEOTIDE SEQUENCE [LARGE SCALE GENOMIC DNA]</scope>
    <source>
        <strain evidence="1">Soil9</strain>
    </source>
</reference>
<sequence length="123" mass="13693">MKDRKGNLWIGTANAGAARFDGESFHWLYEDHLTNVENGGSFGIRSVLEDKTGTFWICNTRYRFGIDAKDAPEPEKGMVKYKREKGIELKAPDGSDRVYFMSVVEDARGGVVDGDLRCGRVAA</sequence>
<dbReference type="EMBL" id="LR593886">
    <property type="protein sequence ID" value="VTR94153.1"/>
    <property type="molecule type" value="Genomic_DNA"/>
</dbReference>
<dbReference type="RefSeq" id="WP_162668757.1">
    <property type="nucleotide sequence ID" value="NZ_LR593886.1"/>
</dbReference>
<dbReference type="AlphaFoldDB" id="A0A6P2CZ71"/>
<name>A0A6P2CZ71_9BACT</name>
<keyword evidence="2" id="KW-1185">Reference proteome</keyword>
<gene>
    <name evidence="1" type="ORF">SOIL9_35610</name>
</gene>
<evidence type="ECO:0000313" key="2">
    <source>
        <dbReference type="Proteomes" id="UP000464178"/>
    </source>
</evidence>
<dbReference type="Proteomes" id="UP000464178">
    <property type="component" value="Chromosome"/>
</dbReference>
<dbReference type="InterPro" id="IPR015943">
    <property type="entry name" value="WD40/YVTN_repeat-like_dom_sf"/>
</dbReference>
<accession>A0A6P2CZ71</accession>
<evidence type="ECO:0000313" key="1">
    <source>
        <dbReference type="EMBL" id="VTR94153.1"/>
    </source>
</evidence>
<protein>
    <submittedName>
        <fullName evidence="1">Ggdef domain protein: Uncharacterized protein</fullName>
    </submittedName>
</protein>
<proteinExistence type="predicted"/>
<organism evidence="1 2">
    <name type="scientific">Gemmata massiliana</name>
    <dbReference type="NCBI Taxonomy" id="1210884"/>
    <lineage>
        <taxon>Bacteria</taxon>
        <taxon>Pseudomonadati</taxon>
        <taxon>Planctomycetota</taxon>
        <taxon>Planctomycetia</taxon>
        <taxon>Gemmatales</taxon>
        <taxon>Gemmataceae</taxon>
        <taxon>Gemmata</taxon>
    </lineage>
</organism>
<dbReference type="Gene3D" id="2.130.10.10">
    <property type="entry name" value="YVTN repeat-like/Quinoprotein amine dehydrogenase"/>
    <property type="match status" value="1"/>
</dbReference>
<dbReference type="KEGG" id="gms:SOIL9_35610"/>